<feature type="signal peptide" evidence="3">
    <location>
        <begin position="1"/>
        <end position="18"/>
    </location>
</feature>
<organism evidence="5 6">
    <name type="scientific">Wandonia haliotis</name>
    <dbReference type="NCBI Taxonomy" id="574963"/>
    <lineage>
        <taxon>Bacteria</taxon>
        <taxon>Pseudomonadati</taxon>
        <taxon>Bacteroidota</taxon>
        <taxon>Flavobacteriia</taxon>
        <taxon>Flavobacteriales</taxon>
        <taxon>Crocinitomicaceae</taxon>
        <taxon>Wandonia</taxon>
    </lineage>
</organism>
<feature type="region of interest" description="Disordered" evidence="2">
    <location>
        <begin position="353"/>
        <end position="388"/>
    </location>
</feature>
<keyword evidence="6" id="KW-1185">Reference proteome</keyword>
<dbReference type="PANTHER" id="PTHR30329:SF21">
    <property type="entry name" value="LIPOPROTEIN YIAD-RELATED"/>
    <property type="match status" value="1"/>
</dbReference>
<dbReference type="Gene3D" id="2.60.120.260">
    <property type="entry name" value="Galactose-binding domain-like"/>
    <property type="match status" value="1"/>
</dbReference>
<dbReference type="EMBL" id="BAAAFH010000007">
    <property type="protein sequence ID" value="GAA0874999.1"/>
    <property type="molecule type" value="Genomic_DNA"/>
</dbReference>
<dbReference type="RefSeq" id="WP_343786001.1">
    <property type="nucleotide sequence ID" value="NZ_BAAAFH010000007.1"/>
</dbReference>
<name>A0ABP3Y014_9FLAO</name>
<evidence type="ECO:0000256" key="3">
    <source>
        <dbReference type="SAM" id="SignalP"/>
    </source>
</evidence>
<keyword evidence="1" id="KW-0472">Membrane</keyword>
<dbReference type="CDD" id="cd07185">
    <property type="entry name" value="OmpA_C-like"/>
    <property type="match status" value="1"/>
</dbReference>
<comment type="caution">
    <text evidence="5">The sequence shown here is derived from an EMBL/GenBank/DDBJ whole genome shotgun (WGS) entry which is preliminary data.</text>
</comment>
<gene>
    <name evidence="5" type="ORF">GCM10009118_14070</name>
</gene>
<dbReference type="SUPFAM" id="SSF103088">
    <property type="entry name" value="OmpA-like"/>
    <property type="match status" value="1"/>
</dbReference>
<dbReference type="InterPro" id="IPR006665">
    <property type="entry name" value="OmpA-like"/>
</dbReference>
<evidence type="ECO:0000259" key="4">
    <source>
        <dbReference type="PROSITE" id="PS51123"/>
    </source>
</evidence>
<feature type="domain" description="OmpA-like" evidence="4">
    <location>
        <begin position="264"/>
        <end position="388"/>
    </location>
</feature>
<dbReference type="Proteomes" id="UP001501126">
    <property type="component" value="Unassembled WGS sequence"/>
</dbReference>
<keyword evidence="3" id="KW-0732">Signal</keyword>
<dbReference type="PANTHER" id="PTHR30329">
    <property type="entry name" value="STATOR ELEMENT OF FLAGELLAR MOTOR COMPLEX"/>
    <property type="match status" value="1"/>
</dbReference>
<protein>
    <recommendedName>
        <fullName evidence="4">OmpA-like domain-containing protein</fullName>
    </recommendedName>
</protein>
<dbReference type="InterPro" id="IPR050330">
    <property type="entry name" value="Bact_OuterMem_StrucFunc"/>
</dbReference>
<feature type="compositionally biased region" description="Basic and acidic residues" evidence="2">
    <location>
        <begin position="372"/>
        <end position="388"/>
    </location>
</feature>
<dbReference type="PROSITE" id="PS51123">
    <property type="entry name" value="OMPA_2"/>
    <property type="match status" value="1"/>
</dbReference>
<reference evidence="6" key="1">
    <citation type="journal article" date="2019" name="Int. J. Syst. Evol. Microbiol.">
        <title>The Global Catalogue of Microorganisms (GCM) 10K type strain sequencing project: providing services to taxonomists for standard genome sequencing and annotation.</title>
        <authorList>
            <consortium name="The Broad Institute Genomics Platform"/>
            <consortium name="The Broad Institute Genome Sequencing Center for Infectious Disease"/>
            <person name="Wu L."/>
            <person name="Ma J."/>
        </authorList>
    </citation>
    <scope>NUCLEOTIDE SEQUENCE [LARGE SCALE GENOMIC DNA]</scope>
    <source>
        <strain evidence="6">JCM 16083</strain>
    </source>
</reference>
<proteinExistence type="predicted"/>
<evidence type="ECO:0000313" key="6">
    <source>
        <dbReference type="Proteomes" id="UP001501126"/>
    </source>
</evidence>
<evidence type="ECO:0000313" key="5">
    <source>
        <dbReference type="EMBL" id="GAA0874999.1"/>
    </source>
</evidence>
<feature type="chain" id="PRO_5046573489" description="OmpA-like domain-containing protein" evidence="3">
    <location>
        <begin position="19"/>
        <end position="388"/>
    </location>
</feature>
<dbReference type="Gene3D" id="3.30.1330.60">
    <property type="entry name" value="OmpA-like domain"/>
    <property type="match status" value="1"/>
</dbReference>
<dbReference type="Pfam" id="PF00691">
    <property type="entry name" value="OmpA"/>
    <property type="match status" value="1"/>
</dbReference>
<dbReference type="InterPro" id="IPR036737">
    <property type="entry name" value="OmpA-like_sf"/>
</dbReference>
<evidence type="ECO:0000256" key="1">
    <source>
        <dbReference type="PROSITE-ProRule" id="PRU00473"/>
    </source>
</evidence>
<evidence type="ECO:0000256" key="2">
    <source>
        <dbReference type="SAM" id="MobiDB-lite"/>
    </source>
</evidence>
<sequence>MKKLILTLPMFVAFGLLAQEGENLVENGGFESIDKTVKKLGSIQNAVGWTHPTGAKSDVFVPSKKVPDVDTENNPYGGEIANEGSNYAGIITYSHNNKLPRTYVTTKLSSPMKKGMKYCVKFYVSLAELSKYASNNIAANFSKKEFGTSEKTSIIDESHVVDWENKIFNATFGWDRVCGTYTAEGGEKFITIGNFKSNEDTRTERVKKAAGVRGTQTISAYYYLDNVSVQLLGNDEKCDCGVDKGIDFGSTVIFSKSDYFRDNMTLEEKVEASTIYFGFGQDMVTGAAKRDLDRLVKLMEENPSMRLKIEGHSDVEETAMEEEKPGVFKGISQKRINAVIKYLMEQGVNDLRLVGSDSGDRKPSDSSETSDDELKQAKNRRVEFRVIK</sequence>
<accession>A0ABP3Y014</accession>